<evidence type="ECO:0000313" key="2">
    <source>
        <dbReference type="EMBL" id="CAE8699051.1"/>
    </source>
</evidence>
<sequence length="153" mass="16968">VIFFSFFSGTLGLSLYMYMAGFNTSSLELTTPASDNTLCLTSWPQRYNEVVAWERSREGGLLWSATILDTQSEEFLRERQCTVPAVSGASCRDVKVSARDMVRPLSIAMGGGINSSRNYDVLGMWALIFLWLTAGVWVGVTVHDLALISNNRK</sequence>
<evidence type="ECO:0000256" key="1">
    <source>
        <dbReference type="SAM" id="Phobius"/>
    </source>
</evidence>
<accession>A0A813KFD9</accession>
<dbReference type="EMBL" id="CAJNNW010029109">
    <property type="protein sequence ID" value="CAE8699051.1"/>
    <property type="molecule type" value="Genomic_DNA"/>
</dbReference>
<feature type="non-terminal residue" evidence="2">
    <location>
        <position position="1"/>
    </location>
</feature>
<protein>
    <submittedName>
        <fullName evidence="2">Uncharacterized protein</fullName>
    </submittedName>
</protein>
<reference evidence="2" key="1">
    <citation type="submission" date="2021-02" db="EMBL/GenBank/DDBJ databases">
        <authorList>
            <person name="Dougan E. K."/>
            <person name="Rhodes N."/>
            <person name="Thang M."/>
            <person name="Chan C."/>
        </authorList>
    </citation>
    <scope>NUCLEOTIDE SEQUENCE</scope>
</reference>
<dbReference type="AlphaFoldDB" id="A0A813KFD9"/>
<organism evidence="2 3">
    <name type="scientific">Polarella glacialis</name>
    <name type="common">Dinoflagellate</name>
    <dbReference type="NCBI Taxonomy" id="89957"/>
    <lineage>
        <taxon>Eukaryota</taxon>
        <taxon>Sar</taxon>
        <taxon>Alveolata</taxon>
        <taxon>Dinophyceae</taxon>
        <taxon>Suessiales</taxon>
        <taxon>Suessiaceae</taxon>
        <taxon>Polarella</taxon>
    </lineage>
</organism>
<gene>
    <name evidence="2" type="ORF">PGLA2088_LOCUS30995</name>
</gene>
<keyword evidence="1" id="KW-1133">Transmembrane helix</keyword>
<comment type="caution">
    <text evidence="2">The sequence shown here is derived from an EMBL/GenBank/DDBJ whole genome shotgun (WGS) entry which is preliminary data.</text>
</comment>
<proteinExistence type="predicted"/>
<keyword evidence="1" id="KW-0472">Membrane</keyword>
<feature type="non-terminal residue" evidence="2">
    <location>
        <position position="153"/>
    </location>
</feature>
<dbReference type="Proteomes" id="UP000626109">
    <property type="component" value="Unassembled WGS sequence"/>
</dbReference>
<feature type="transmembrane region" description="Helical" evidence="1">
    <location>
        <begin position="124"/>
        <end position="148"/>
    </location>
</feature>
<name>A0A813KFD9_POLGL</name>
<evidence type="ECO:0000313" key="3">
    <source>
        <dbReference type="Proteomes" id="UP000626109"/>
    </source>
</evidence>
<keyword evidence="1" id="KW-0812">Transmembrane</keyword>